<dbReference type="OrthoDB" id="5688615at2"/>
<dbReference type="Proteomes" id="UP000230282">
    <property type="component" value="Unassembled WGS sequence"/>
</dbReference>
<dbReference type="EMBL" id="PHGZ01000004">
    <property type="protein sequence ID" value="PJG83955.1"/>
    <property type="molecule type" value="Genomic_DNA"/>
</dbReference>
<keyword evidence="3" id="KW-1185">Reference proteome</keyword>
<evidence type="ECO:0000313" key="3">
    <source>
        <dbReference type="Proteomes" id="UP000230282"/>
    </source>
</evidence>
<dbReference type="AlphaFoldDB" id="A0A2M8RYJ3"/>
<evidence type="ECO:0000256" key="1">
    <source>
        <dbReference type="SAM" id="Coils"/>
    </source>
</evidence>
<gene>
    <name evidence="2" type="ORF">CVP04_01430</name>
</gene>
<dbReference type="Pfam" id="PF10883">
    <property type="entry name" value="DUF2681"/>
    <property type="match status" value="1"/>
</dbReference>
<evidence type="ECO:0000313" key="2">
    <source>
        <dbReference type="EMBL" id="PJG83955.1"/>
    </source>
</evidence>
<organism evidence="2 3">
    <name type="scientific">Caviibacterium pharyngocola</name>
    <dbReference type="NCBI Taxonomy" id="28159"/>
    <lineage>
        <taxon>Bacteria</taxon>
        <taxon>Pseudomonadati</taxon>
        <taxon>Pseudomonadota</taxon>
        <taxon>Gammaproteobacteria</taxon>
        <taxon>Pasteurellales</taxon>
        <taxon>Pasteurellaceae</taxon>
        <taxon>Caviibacterium</taxon>
    </lineage>
</organism>
<dbReference type="InterPro" id="IPR020274">
    <property type="entry name" value="Uncharacterised_HI1496"/>
</dbReference>
<comment type="caution">
    <text evidence="2">The sequence shown here is derived from an EMBL/GenBank/DDBJ whole genome shotgun (WGS) entry which is preliminary data.</text>
</comment>
<name>A0A2M8RYJ3_9PAST</name>
<keyword evidence="1" id="KW-0175">Coiled coil</keyword>
<feature type="coiled-coil region" evidence="1">
    <location>
        <begin position="23"/>
        <end position="57"/>
    </location>
</feature>
<accession>A0A2M8RYJ3</accession>
<reference evidence="2 3" key="1">
    <citation type="submission" date="2017-11" db="EMBL/GenBank/DDBJ databases">
        <title>Reclassification of Bisgaard taxon 5 as Caviibacterium pharyngocola gen. nov., sp. nov.</title>
        <authorList>
            <person name="Christensen H."/>
        </authorList>
    </citation>
    <scope>NUCLEOTIDE SEQUENCE [LARGE SCALE GENOMIC DNA]</scope>
    <source>
        <strain evidence="2 3">7_3</strain>
    </source>
</reference>
<evidence type="ECO:0008006" key="4">
    <source>
        <dbReference type="Google" id="ProtNLM"/>
    </source>
</evidence>
<sequence length="84" mass="9774">MTYVFVVGFVLVVILLSYAGYKIKRANNEIDRLFKTNEQLQTEKIIAQTQVKNLTVRKQYEENSHNADRTAVIDRLQQSADLRD</sequence>
<protein>
    <recommendedName>
        <fullName evidence="4">DUF2681 domain-containing protein</fullName>
    </recommendedName>
</protein>
<proteinExistence type="predicted"/>